<keyword evidence="2" id="KW-1185">Reference proteome</keyword>
<proteinExistence type="predicted"/>
<organism evidence="1 2">
    <name type="scientific">Aspergillus costaricaensis CBS 115574</name>
    <dbReference type="NCBI Taxonomy" id="1448317"/>
    <lineage>
        <taxon>Eukaryota</taxon>
        <taxon>Fungi</taxon>
        <taxon>Dikarya</taxon>
        <taxon>Ascomycota</taxon>
        <taxon>Pezizomycotina</taxon>
        <taxon>Eurotiomycetes</taxon>
        <taxon>Eurotiomycetidae</taxon>
        <taxon>Eurotiales</taxon>
        <taxon>Aspergillaceae</taxon>
        <taxon>Aspergillus</taxon>
        <taxon>Aspergillus subgen. Circumdati</taxon>
    </lineage>
</organism>
<sequence length="82" mass="9148">MCHIQRVCNSCGHINDHVYLVCNIAKAAADTNGNGEPFQPGLKSLTPKTIWDKISQEVLDVWWRDAAVQTKPKRSTNSLTLL</sequence>
<dbReference type="EMBL" id="KZ824540">
    <property type="protein sequence ID" value="RAK92069.1"/>
    <property type="molecule type" value="Genomic_DNA"/>
</dbReference>
<gene>
    <name evidence="1" type="ORF">BO79DRAFT_252141</name>
</gene>
<protein>
    <submittedName>
        <fullName evidence="1">Uncharacterized protein</fullName>
    </submittedName>
</protein>
<name>A0ACD1INK9_9EURO</name>
<reference evidence="1" key="1">
    <citation type="submission" date="2018-02" db="EMBL/GenBank/DDBJ databases">
        <title>The genomes of Aspergillus section Nigri reveals drivers in fungal speciation.</title>
        <authorList>
            <consortium name="DOE Joint Genome Institute"/>
            <person name="Vesth T.C."/>
            <person name="Nybo J."/>
            <person name="Theobald S."/>
            <person name="Brandl J."/>
            <person name="Frisvad J.C."/>
            <person name="Nielsen K.F."/>
            <person name="Lyhne E.K."/>
            <person name="Kogle M.E."/>
            <person name="Kuo A."/>
            <person name="Riley R."/>
            <person name="Clum A."/>
            <person name="Nolan M."/>
            <person name="Lipzen A."/>
            <person name="Salamov A."/>
            <person name="Henrissat B."/>
            <person name="Wiebenga A."/>
            <person name="De vries R.P."/>
            <person name="Grigoriev I.V."/>
            <person name="Mortensen U.H."/>
            <person name="Andersen M.R."/>
            <person name="Baker S.E."/>
        </authorList>
    </citation>
    <scope>NUCLEOTIDE SEQUENCE</scope>
    <source>
        <strain evidence="1">CBS 115574</strain>
    </source>
</reference>
<evidence type="ECO:0000313" key="2">
    <source>
        <dbReference type="Proteomes" id="UP000249748"/>
    </source>
</evidence>
<dbReference type="Proteomes" id="UP000249748">
    <property type="component" value="Unassembled WGS sequence"/>
</dbReference>
<evidence type="ECO:0000313" key="1">
    <source>
        <dbReference type="EMBL" id="RAK92069.1"/>
    </source>
</evidence>
<accession>A0ACD1INK9</accession>